<sequence>MSDIIASTSQQPSPGVIVTLFEIDATELGGSLMRFVSGTFNGTAVVFDSNTYLPLPIEASGFQWSGGGSLPTPQLKASNIDSQFVTMLIGLDDLRGAIVRRLRTFAQFLDNGSNPDPTAVFPIEEYRIERKTLQTSTEVNWQLASVLDQEGVKLPRRQVLRETCTHRYRRWVNNVFDYSKATCPYAGTSYFNEQGATTSNPADDKCGQRLSDCRKRFGNTATLPTRAMPGVAKVR</sequence>
<dbReference type="Proteomes" id="UP001069090">
    <property type="component" value="Unassembled WGS sequence"/>
</dbReference>
<dbReference type="AlphaFoldDB" id="A0A9J6RL26"/>
<protein>
    <submittedName>
        <fullName evidence="1">Phage minor tail protein L</fullName>
    </submittedName>
</protein>
<dbReference type="EMBL" id="JAPTGG010000005">
    <property type="protein sequence ID" value="MCZ0865098.1"/>
    <property type="molecule type" value="Genomic_DNA"/>
</dbReference>
<accession>A0A9J6RL26</accession>
<reference evidence="1 2" key="1">
    <citation type="submission" date="2022-12" db="EMBL/GenBank/DDBJ databases">
        <title>Dasania phycosphaerae sp. nov., isolated from particulate material of the south coast of Korea.</title>
        <authorList>
            <person name="Jiang Y."/>
        </authorList>
    </citation>
    <scope>NUCLEOTIDE SEQUENCE [LARGE SCALE GENOMIC DNA]</scope>
    <source>
        <strain evidence="1 2">GY-19</strain>
    </source>
</reference>
<comment type="caution">
    <text evidence="1">The sequence shown here is derived from an EMBL/GenBank/DDBJ whole genome shotgun (WGS) entry which is preliminary data.</text>
</comment>
<dbReference type="InterPro" id="IPR006487">
    <property type="entry name" value="Phage_lambda_L"/>
</dbReference>
<evidence type="ECO:0000313" key="2">
    <source>
        <dbReference type="Proteomes" id="UP001069090"/>
    </source>
</evidence>
<dbReference type="Pfam" id="PF05100">
    <property type="entry name" value="Phage_tail_L"/>
    <property type="match status" value="1"/>
</dbReference>
<gene>
    <name evidence="1" type="ORF">O0V09_07805</name>
</gene>
<evidence type="ECO:0000313" key="1">
    <source>
        <dbReference type="EMBL" id="MCZ0865098.1"/>
    </source>
</evidence>
<dbReference type="RefSeq" id="WP_258331249.1">
    <property type="nucleotide sequence ID" value="NZ_JAPTGG010000005.1"/>
</dbReference>
<name>A0A9J6RL26_9GAMM</name>
<organism evidence="1 2">
    <name type="scientific">Dasania phycosphaerae</name>
    <dbReference type="NCBI Taxonomy" id="2950436"/>
    <lineage>
        <taxon>Bacteria</taxon>
        <taxon>Pseudomonadati</taxon>
        <taxon>Pseudomonadota</taxon>
        <taxon>Gammaproteobacteria</taxon>
        <taxon>Cellvibrionales</taxon>
        <taxon>Spongiibacteraceae</taxon>
        <taxon>Dasania</taxon>
    </lineage>
</organism>
<proteinExistence type="predicted"/>
<dbReference type="GO" id="GO:0046718">
    <property type="term" value="P:symbiont entry into host cell"/>
    <property type="evidence" value="ECO:0007669"/>
    <property type="project" value="InterPro"/>
</dbReference>
<keyword evidence="2" id="KW-1185">Reference proteome</keyword>
<dbReference type="NCBIfam" id="TIGR01600">
    <property type="entry name" value="phage_tail_L"/>
    <property type="match status" value="1"/>
</dbReference>
<dbReference type="GO" id="GO:0051536">
    <property type="term" value="F:iron-sulfur cluster binding"/>
    <property type="evidence" value="ECO:0007669"/>
    <property type="project" value="InterPro"/>
</dbReference>
<dbReference type="GO" id="GO:0030430">
    <property type="term" value="C:host cell cytoplasm"/>
    <property type="evidence" value="ECO:0007669"/>
    <property type="project" value="InterPro"/>
</dbReference>